<gene>
    <name evidence="2" type="ORF">KVH43_01550</name>
</gene>
<keyword evidence="3" id="KW-1185">Reference proteome</keyword>
<keyword evidence="1" id="KW-0732">Signal</keyword>
<evidence type="ECO:0000313" key="3">
    <source>
        <dbReference type="Proteomes" id="UP000886818"/>
    </source>
</evidence>
<dbReference type="Proteomes" id="UP000886818">
    <property type="component" value="Chromosome"/>
</dbReference>
<evidence type="ECO:0000256" key="1">
    <source>
        <dbReference type="SAM" id="SignalP"/>
    </source>
</evidence>
<proteinExistence type="predicted"/>
<name>A0ABX8RHR9_9CLOT</name>
<sequence length="183" mass="21038">MKSLLKKSLVVLCIFMFTASVSFTTKSFEIIKAYLNDTNVVVNQKSENLKTIYYEGNLYIPIPLLSEKLNCFSSYNKENNTLTLKNNFDFQDFPQSNPYKGENFIYGEILKIDKANKIITIEQHFDDNSISIEPNIKASENIIIIYQRNDKKMNLDFDDLKVGDIVGIVLNRENIARGMILAD</sequence>
<feature type="signal peptide" evidence="1">
    <location>
        <begin position="1"/>
        <end position="22"/>
    </location>
</feature>
<evidence type="ECO:0008006" key="4">
    <source>
        <dbReference type="Google" id="ProtNLM"/>
    </source>
</evidence>
<evidence type="ECO:0000313" key="2">
    <source>
        <dbReference type="EMBL" id="QXM06486.1"/>
    </source>
</evidence>
<protein>
    <recommendedName>
        <fullName evidence="4">Copper amine oxidase N-terminal domain-containing protein</fullName>
    </recommendedName>
</protein>
<feature type="chain" id="PRO_5046523833" description="Copper amine oxidase N-terminal domain-containing protein" evidence="1">
    <location>
        <begin position="23"/>
        <end position="183"/>
    </location>
</feature>
<dbReference type="EMBL" id="CP078093">
    <property type="protein sequence ID" value="QXM06486.1"/>
    <property type="molecule type" value="Genomic_DNA"/>
</dbReference>
<accession>A0ABX8RHR9</accession>
<organism evidence="2 3">
    <name type="scientific">Crassaminicella indica</name>
    <dbReference type="NCBI Taxonomy" id="2855394"/>
    <lineage>
        <taxon>Bacteria</taxon>
        <taxon>Bacillati</taxon>
        <taxon>Bacillota</taxon>
        <taxon>Clostridia</taxon>
        <taxon>Eubacteriales</taxon>
        <taxon>Clostridiaceae</taxon>
        <taxon>Crassaminicella</taxon>
    </lineage>
</organism>
<reference evidence="2" key="1">
    <citation type="submission" date="2021-07" db="EMBL/GenBank/DDBJ databases">
        <title>Complete genome sequence of Crassaminicella sp. 143-21, isolated from a deep-sea hydrothermal vent.</title>
        <authorList>
            <person name="Li X."/>
        </authorList>
    </citation>
    <scope>NUCLEOTIDE SEQUENCE</scope>
    <source>
        <strain evidence="2">143-21</strain>
    </source>
</reference>
<dbReference type="RefSeq" id="WP_218283182.1">
    <property type="nucleotide sequence ID" value="NZ_CP078093.1"/>
</dbReference>